<evidence type="ECO:0000256" key="1">
    <source>
        <dbReference type="SAM" id="Phobius"/>
    </source>
</evidence>
<dbReference type="Proteomes" id="UP001642540">
    <property type="component" value="Unassembled WGS sequence"/>
</dbReference>
<name>A0ABP1R5Y9_9HEXA</name>
<keyword evidence="1" id="KW-0472">Membrane</keyword>
<gene>
    <name evidence="2" type="ORF">ODALV1_LOCUS19217</name>
</gene>
<keyword evidence="1" id="KW-1133">Transmembrane helix</keyword>
<comment type="caution">
    <text evidence="2">The sequence shown here is derived from an EMBL/GenBank/DDBJ whole genome shotgun (WGS) entry which is preliminary data.</text>
</comment>
<feature type="transmembrane region" description="Helical" evidence="1">
    <location>
        <begin position="423"/>
        <end position="442"/>
    </location>
</feature>
<sequence>MTFICNEYCRELPTPCKNLNFAVQNLLKFHHSLFKNANSKLIPSMTGDMFGNLAKGEKYHPKHCLRHKAIISSRCRTEAMSILTINQVHNITLNMSLLTMTNIMKYQVTDVHTPIEHIVFAVNFQAPGFPRPFTQQLHFNKYDTTSLLYCEKRGKIKGILMRVKVWYEPFTPGIWLGFLAILFITALLHWLEFQKNDRTIVILKIASIVFGQGSLERKRYFIIACGITYLCLLYENSLLSLVTIVPQPKSIKTLRELLDSGFKIMWPANMPPTHSPSFLYGWDFNISKLQDRIHDAFFEVKSTARMIDWVAEITKNSQKLAVSQSTPGAKMALNDLTQHLRVQDDTYSCFQVKQVLSPKMHHWKINTENRYWILRTVERIVESGLYFQWDLWSTWHYVLTLRQFNNPNGARLNPNYINLARTLPVMFTWSALLVIGIVVFCIELRNCNQKRKTSTNLAIPVPDAFDAK</sequence>
<feature type="transmembrane region" description="Helical" evidence="1">
    <location>
        <begin position="220"/>
        <end position="245"/>
    </location>
</feature>
<accession>A0ABP1R5Y9</accession>
<protein>
    <recommendedName>
        <fullName evidence="4">Ionotropic glutamate receptor C-terminal domain-containing protein</fullName>
    </recommendedName>
</protein>
<evidence type="ECO:0000313" key="2">
    <source>
        <dbReference type="EMBL" id="CAL8121097.1"/>
    </source>
</evidence>
<dbReference type="EMBL" id="CAXLJM020000065">
    <property type="protein sequence ID" value="CAL8121097.1"/>
    <property type="molecule type" value="Genomic_DNA"/>
</dbReference>
<feature type="transmembrane region" description="Helical" evidence="1">
    <location>
        <begin position="173"/>
        <end position="191"/>
    </location>
</feature>
<evidence type="ECO:0000313" key="3">
    <source>
        <dbReference type="Proteomes" id="UP001642540"/>
    </source>
</evidence>
<organism evidence="2 3">
    <name type="scientific">Orchesella dallaii</name>
    <dbReference type="NCBI Taxonomy" id="48710"/>
    <lineage>
        <taxon>Eukaryota</taxon>
        <taxon>Metazoa</taxon>
        <taxon>Ecdysozoa</taxon>
        <taxon>Arthropoda</taxon>
        <taxon>Hexapoda</taxon>
        <taxon>Collembola</taxon>
        <taxon>Entomobryomorpha</taxon>
        <taxon>Entomobryoidea</taxon>
        <taxon>Orchesellidae</taxon>
        <taxon>Orchesellinae</taxon>
        <taxon>Orchesella</taxon>
    </lineage>
</organism>
<keyword evidence="1" id="KW-0812">Transmembrane</keyword>
<keyword evidence="3" id="KW-1185">Reference proteome</keyword>
<reference evidence="2 3" key="1">
    <citation type="submission" date="2024-08" db="EMBL/GenBank/DDBJ databases">
        <authorList>
            <person name="Cucini C."/>
            <person name="Frati F."/>
        </authorList>
    </citation>
    <scope>NUCLEOTIDE SEQUENCE [LARGE SCALE GENOMIC DNA]</scope>
</reference>
<evidence type="ECO:0008006" key="4">
    <source>
        <dbReference type="Google" id="ProtNLM"/>
    </source>
</evidence>
<proteinExistence type="predicted"/>